<name>A0AAV9ISA7_CYACA</name>
<sequence>MWCGRVVTLAIRNHRGVRAGVAGCRGRGDRWTALRGRSARRPLELGRQAPRPRPAHRSGAFLCGAWLLRVPAEVRRSSRRTWRMAADATGNDNDDVDARVRERIDRLLASAEAWMAAELAKDEAAKASGTTDEYSAGATAESDDAQRPRQLLQQVLEREAQRVGANQPSAPRSRAAAESAELRAALQELQQLLEQGAGGAPEALRLDDVTDPDQVMEQLKQLTGRESSPSSAVTHSEAAAADASRRSGRFLGDYADDPEKQDQLRDEFAQYLGFRDRLELYQYIDRRGTAAVMAEQGEKTRAALAFAALLLLYRIGQRWAVRHVAGGVVAGVAAAAWIDAVLCTGVVMVVMPAVLLAWDYGLASARRVVDERTTQPLRPTDAVRRLLFMYLSMAVPLLLCATVLSFSVEAVQATTAVMEVGARSAWPVSRSGVVWLVLAMAARIMALVSVWRWRDFNGELDEMRDLGNALARAFIAWRWVLTLACGLALVLRLQVACTASRTLMALQYPALYWVQRASQAAPALVAAVIERRLGGSLAVLVSVLLLVYVAYGLVYLLFIDRSEDSVPWESDASEAGAQGEADDDGDALAEALNVDDVTAEEFLTAKYAERTRFSPLQALLVRLGCIEDDREPEFLTCGDLQPHSPLTSGIRRVERSWLNQLIEIDAELVDADRRQYLIELMEEEERMMKAQGVRPHPPGHTRLDWLSGTYAERLEQLRRSRTQDPEAEAEHFELVYEKAPWNSADIERDTERTVRTSRPMDDDDEDEDEQGVTGEAAAAEALTEDEARRLWEESVETVSNVNTDYINEHGDEAQEIRFIDPPTDS</sequence>
<feature type="transmembrane region" description="Helical" evidence="2">
    <location>
        <begin position="473"/>
        <end position="491"/>
    </location>
</feature>
<dbReference type="EMBL" id="JANCYW010000004">
    <property type="protein sequence ID" value="KAK4535134.1"/>
    <property type="molecule type" value="Genomic_DNA"/>
</dbReference>
<keyword evidence="4" id="KW-1185">Reference proteome</keyword>
<protein>
    <submittedName>
        <fullName evidence="3">Uncharacterized protein</fullName>
    </submittedName>
</protein>
<feature type="region of interest" description="Disordered" evidence="1">
    <location>
        <begin position="160"/>
        <end position="179"/>
    </location>
</feature>
<feature type="transmembrane region" description="Helical" evidence="2">
    <location>
        <begin position="328"/>
        <end position="358"/>
    </location>
</feature>
<accession>A0AAV9ISA7</accession>
<proteinExistence type="predicted"/>
<comment type="caution">
    <text evidence="3">The sequence shown here is derived from an EMBL/GenBank/DDBJ whole genome shotgun (WGS) entry which is preliminary data.</text>
</comment>
<feature type="region of interest" description="Disordered" evidence="1">
    <location>
        <begin position="221"/>
        <end position="241"/>
    </location>
</feature>
<keyword evidence="2" id="KW-0472">Membrane</keyword>
<keyword evidence="2" id="KW-0812">Transmembrane</keyword>
<dbReference type="InterPro" id="IPR021515">
    <property type="entry name" value="DUF3177"/>
</dbReference>
<evidence type="ECO:0000256" key="2">
    <source>
        <dbReference type="SAM" id="Phobius"/>
    </source>
</evidence>
<feature type="transmembrane region" description="Helical" evidence="2">
    <location>
        <begin position="537"/>
        <end position="558"/>
    </location>
</feature>
<feature type="transmembrane region" description="Helical" evidence="2">
    <location>
        <begin position="432"/>
        <end position="453"/>
    </location>
</feature>
<feature type="compositionally biased region" description="Low complexity" evidence="1">
    <location>
        <begin position="230"/>
        <end position="241"/>
    </location>
</feature>
<evidence type="ECO:0000256" key="1">
    <source>
        <dbReference type="SAM" id="MobiDB-lite"/>
    </source>
</evidence>
<dbReference type="Proteomes" id="UP001301350">
    <property type="component" value="Unassembled WGS sequence"/>
</dbReference>
<dbReference type="Pfam" id="PF11375">
    <property type="entry name" value="DUF3177"/>
    <property type="match status" value="1"/>
</dbReference>
<feature type="transmembrane region" description="Helical" evidence="2">
    <location>
        <begin position="387"/>
        <end position="411"/>
    </location>
</feature>
<dbReference type="AlphaFoldDB" id="A0AAV9ISA7"/>
<organism evidence="3 4">
    <name type="scientific">Cyanidium caldarium</name>
    <name type="common">Red alga</name>
    <dbReference type="NCBI Taxonomy" id="2771"/>
    <lineage>
        <taxon>Eukaryota</taxon>
        <taxon>Rhodophyta</taxon>
        <taxon>Bangiophyceae</taxon>
        <taxon>Cyanidiales</taxon>
        <taxon>Cyanidiaceae</taxon>
        <taxon>Cyanidium</taxon>
    </lineage>
</organism>
<gene>
    <name evidence="3" type="ORF">CDCA_CDCA04G1159</name>
</gene>
<feature type="region of interest" description="Disordered" evidence="1">
    <location>
        <begin position="123"/>
        <end position="147"/>
    </location>
</feature>
<feature type="compositionally biased region" description="Low complexity" evidence="1">
    <location>
        <begin position="167"/>
        <end position="179"/>
    </location>
</feature>
<feature type="compositionally biased region" description="Acidic residues" evidence="1">
    <location>
        <begin position="761"/>
        <end position="770"/>
    </location>
</feature>
<evidence type="ECO:0000313" key="3">
    <source>
        <dbReference type="EMBL" id="KAK4535134.1"/>
    </source>
</evidence>
<keyword evidence="2" id="KW-1133">Transmembrane helix</keyword>
<feature type="transmembrane region" description="Helical" evidence="2">
    <location>
        <begin position="300"/>
        <end position="316"/>
    </location>
</feature>
<feature type="compositionally biased region" description="Basic and acidic residues" evidence="1">
    <location>
        <begin position="747"/>
        <end position="760"/>
    </location>
</feature>
<feature type="region of interest" description="Disordered" evidence="1">
    <location>
        <begin position="747"/>
        <end position="785"/>
    </location>
</feature>
<reference evidence="3 4" key="1">
    <citation type="submission" date="2022-07" db="EMBL/GenBank/DDBJ databases">
        <title>Genome-wide signatures of adaptation to extreme environments.</title>
        <authorList>
            <person name="Cho C.H."/>
            <person name="Yoon H.S."/>
        </authorList>
    </citation>
    <scope>NUCLEOTIDE SEQUENCE [LARGE SCALE GENOMIC DNA]</scope>
    <source>
        <strain evidence="3 4">DBV 063 E5</strain>
    </source>
</reference>
<evidence type="ECO:0000313" key="4">
    <source>
        <dbReference type="Proteomes" id="UP001301350"/>
    </source>
</evidence>